<feature type="domain" description="Replication factor A C-terminal" evidence="2">
    <location>
        <begin position="262"/>
        <end position="377"/>
    </location>
</feature>
<feature type="region of interest" description="Disordered" evidence="1">
    <location>
        <begin position="390"/>
        <end position="415"/>
    </location>
</feature>
<organism evidence="3 4">
    <name type="scientific">Mikania micrantha</name>
    <name type="common">bitter vine</name>
    <dbReference type="NCBI Taxonomy" id="192012"/>
    <lineage>
        <taxon>Eukaryota</taxon>
        <taxon>Viridiplantae</taxon>
        <taxon>Streptophyta</taxon>
        <taxon>Embryophyta</taxon>
        <taxon>Tracheophyta</taxon>
        <taxon>Spermatophyta</taxon>
        <taxon>Magnoliopsida</taxon>
        <taxon>eudicotyledons</taxon>
        <taxon>Gunneridae</taxon>
        <taxon>Pentapetalae</taxon>
        <taxon>asterids</taxon>
        <taxon>campanulids</taxon>
        <taxon>Asterales</taxon>
        <taxon>Asteraceae</taxon>
        <taxon>Asteroideae</taxon>
        <taxon>Heliantheae alliance</taxon>
        <taxon>Eupatorieae</taxon>
        <taxon>Mikania</taxon>
    </lineage>
</organism>
<dbReference type="EMBL" id="SZYD01000012">
    <property type="protein sequence ID" value="KAD4583998.1"/>
    <property type="molecule type" value="Genomic_DNA"/>
</dbReference>
<dbReference type="Proteomes" id="UP000326396">
    <property type="component" value="Linkage Group LG2"/>
</dbReference>
<dbReference type="AlphaFoldDB" id="A0A5N6NAM6"/>
<comment type="caution">
    <text evidence="3">The sequence shown here is derived from an EMBL/GenBank/DDBJ whole genome shotgun (WGS) entry which is preliminary data.</text>
</comment>
<evidence type="ECO:0000259" key="2">
    <source>
        <dbReference type="Pfam" id="PF08646"/>
    </source>
</evidence>
<proteinExistence type="predicted"/>
<dbReference type="SUPFAM" id="SSF50249">
    <property type="entry name" value="Nucleic acid-binding proteins"/>
    <property type="match status" value="2"/>
</dbReference>
<dbReference type="OrthoDB" id="671687at2759"/>
<evidence type="ECO:0000256" key="1">
    <source>
        <dbReference type="SAM" id="MobiDB-lite"/>
    </source>
</evidence>
<evidence type="ECO:0000313" key="4">
    <source>
        <dbReference type="Proteomes" id="UP000326396"/>
    </source>
</evidence>
<name>A0A5N6NAM6_9ASTR</name>
<reference evidence="3 4" key="1">
    <citation type="submission" date="2019-05" db="EMBL/GenBank/DDBJ databases">
        <title>Mikania micrantha, genome provides insights into the molecular mechanism of rapid growth.</title>
        <authorList>
            <person name="Liu B."/>
        </authorList>
    </citation>
    <scope>NUCLEOTIDE SEQUENCE [LARGE SCALE GENOMIC DNA]</scope>
    <source>
        <strain evidence="3">NLD-2019</strain>
        <tissue evidence="3">Leaf</tissue>
    </source>
</reference>
<gene>
    <name evidence="3" type="ORF">E3N88_21599</name>
</gene>
<dbReference type="InterPro" id="IPR013955">
    <property type="entry name" value="Rep_factor-A_C"/>
</dbReference>
<dbReference type="PANTHER" id="PTHR47165">
    <property type="entry name" value="OS03G0429900 PROTEIN"/>
    <property type="match status" value="1"/>
</dbReference>
<dbReference type="Gene3D" id="2.40.50.140">
    <property type="entry name" value="Nucleic acid-binding proteins"/>
    <property type="match status" value="1"/>
</dbReference>
<dbReference type="InterPro" id="IPR012340">
    <property type="entry name" value="NA-bd_OB-fold"/>
</dbReference>
<protein>
    <recommendedName>
        <fullName evidence="2">Replication factor A C-terminal domain-containing protein</fullName>
    </recommendedName>
</protein>
<evidence type="ECO:0000313" key="3">
    <source>
        <dbReference type="EMBL" id="KAD4583998.1"/>
    </source>
</evidence>
<sequence length="415" mass="46505">MMVAPVLVTGKIAINKTKKIMSFKHISDISAGDSPEPLEIRVLKKWVPFVGKTEKKPEICYLFVDMHGHAIEAAADLSREKDFDSIIDVGSCYMVNNYVAIPCRSYMPAVPHQASLRIGKRATFTPLLNENLPTHYYNFATYIDLPTRMEFPKRLTGFPFIDYIGRVEYVSRIMVRAGKILRKIAIQDDRRNHIEITLWGEKAKSPGIEDAVGSVLAVSSTTVTEFKDLGEPSRQQTIDKYVTIAELKATVTSDNLQARLACFATIVEIQTNRNWFYVTCSEPACPHKAYPQSNTYVCEDHGILSQPMFMYCVNATIQDNTAATNVVIFNEAMTNILDISCKDMVVIHGNKNPKVLPFQIENLKGQQKLFHMGIKKDGSIFVNKAHDSSVLTPATPDPKRHMHAFAGSSGKKPKQ</sequence>
<dbReference type="PANTHER" id="PTHR47165:SF4">
    <property type="entry name" value="OS03G0429900 PROTEIN"/>
    <property type="match status" value="1"/>
</dbReference>
<accession>A0A5N6NAM6</accession>
<dbReference type="Pfam" id="PF08646">
    <property type="entry name" value="Rep_fac-A_C"/>
    <property type="match status" value="1"/>
</dbReference>
<keyword evidence="4" id="KW-1185">Reference proteome</keyword>